<dbReference type="Gene3D" id="3.40.190.10">
    <property type="entry name" value="Periplasmic binding protein-like II"/>
    <property type="match status" value="2"/>
</dbReference>
<evidence type="ECO:0000313" key="5">
    <source>
        <dbReference type="EMBL" id="UOQ56322.1"/>
    </source>
</evidence>
<organism evidence="5 6">
    <name type="scientific">Leucobacter allii</name>
    <dbReference type="NCBI Taxonomy" id="2932247"/>
    <lineage>
        <taxon>Bacteria</taxon>
        <taxon>Bacillati</taxon>
        <taxon>Actinomycetota</taxon>
        <taxon>Actinomycetes</taxon>
        <taxon>Micrococcales</taxon>
        <taxon>Microbacteriaceae</taxon>
        <taxon>Leucobacter</taxon>
    </lineage>
</organism>
<gene>
    <name evidence="5" type="ORF">MUN78_11590</name>
</gene>
<dbReference type="InterPro" id="IPR006311">
    <property type="entry name" value="TAT_signal"/>
</dbReference>
<keyword evidence="4" id="KW-0574">Periplasm</keyword>
<dbReference type="Pfam" id="PF13416">
    <property type="entry name" value="SBP_bac_8"/>
    <property type="match status" value="1"/>
</dbReference>
<accession>A0ABY4FJT4</accession>
<evidence type="ECO:0000256" key="1">
    <source>
        <dbReference type="ARBA" id="ARBA00004418"/>
    </source>
</evidence>
<keyword evidence="3" id="KW-0732">Signal</keyword>
<dbReference type="CDD" id="cd13590">
    <property type="entry name" value="PBP2_PotD_PotF_like"/>
    <property type="match status" value="1"/>
</dbReference>
<dbReference type="InterPro" id="IPR006059">
    <property type="entry name" value="SBP"/>
</dbReference>
<dbReference type="PANTHER" id="PTHR30222">
    <property type="entry name" value="SPERMIDINE/PUTRESCINE-BINDING PERIPLASMIC PROTEIN"/>
    <property type="match status" value="1"/>
</dbReference>
<name>A0ABY4FJT4_9MICO</name>
<dbReference type="InterPro" id="IPR001188">
    <property type="entry name" value="Sperm_putr-bd"/>
</dbReference>
<proteinExistence type="predicted"/>
<dbReference type="EMBL" id="CP095045">
    <property type="protein sequence ID" value="UOQ56322.1"/>
    <property type="molecule type" value="Genomic_DNA"/>
</dbReference>
<dbReference type="Proteomes" id="UP000831786">
    <property type="component" value="Chromosome"/>
</dbReference>
<dbReference type="SUPFAM" id="SSF53850">
    <property type="entry name" value="Periplasmic binding protein-like II"/>
    <property type="match status" value="1"/>
</dbReference>
<dbReference type="PRINTS" id="PR00909">
    <property type="entry name" value="SPERMDNBNDNG"/>
</dbReference>
<comment type="subcellular location">
    <subcellularLocation>
        <location evidence="1">Periplasm</location>
    </subcellularLocation>
</comment>
<evidence type="ECO:0000256" key="3">
    <source>
        <dbReference type="ARBA" id="ARBA00022729"/>
    </source>
</evidence>
<sequence>MRALRTRARLDLSRRDLFRLTGVGIGALGVASLASCAGAGQGGAPLVWGNWTMTMDYDDESGAYPTLEQFTEESGIAVDYFEDINDSATFYAKIREQLDQGQFPGYDLFNFADDFTARLIANEQVQEFDHSRIPNLSHMSELMAHPSYDPDRKFSIPWMGGMTGLCYNTELYPRGIRSVADLARPELRGKVGILTEMIDTIGLTLLDQGVDVSGDWGDAQFDAALDQVHERLTSGQYAQATGNQYTQDLQSGRIWAAMCWSGDIQVLNDEAGKELFAFVIPEPGGTKYVNAIQVPRGTDRMPDVEALIDFYYQPEIMARVVEYTASVPPVDGVREELAQLGSRLAESPMLFPSEQDAKRIFDFRQLTSAETKRYVEAFVGVINA</sequence>
<keyword evidence="6" id="KW-1185">Reference proteome</keyword>
<reference evidence="5 6" key="1">
    <citation type="submission" date="2022-04" db="EMBL/GenBank/DDBJ databases">
        <title>Leucobacter sp. isolated from rhizosphere of garlic.</title>
        <authorList>
            <person name="Won M."/>
            <person name="Lee C.-M."/>
            <person name="Woen H.-Y."/>
            <person name="Kwon S.-W."/>
        </authorList>
    </citation>
    <scope>NUCLEOTIDE SEQUENCE [LARGE SCALE GENOMIC DNA]</scope>
    <source>
        <strain evidence="5 6">H21R-40</strain>
    </source>
</reference>
<keyword evidence="2" id="KW-0813">Transport</keyword>
<dbReference type="PANTHER" id="PTHR30222:SF17">
    <property type="entry name" value="SPERMIDINE_PUTRESCINE-BINDING PERIPLASMIC PROTEIN"/>
    <property type="match status" value="1"/>
</dbReference>
<dbReference type="RefSeq" id="WP_244726580.1">
    <property type="nucleotide sequence ID" value="NZ_CP095045.1"/>
</dbReference>
<evidence type="ECO:0000256" key="4">
    <source>
        <dbReference type="ARBA" id="ARBA00022764"/>
    </source>
</evidence>
<evidence type="ECO:0000256" key="2">
    <source>
        <dbReference type="ARBA" id="ARBA00022448"/>
    </source>
</evidence>
<dbReference type="PROSITE" id="PS51318">
    <property type="entry name" value="TAT"/>
    <property type="match status" value="1"/>
</dbReference>
<evidence type="ECO:0000313" key="6">
    <source>
        <dbReference type="Proteomes" id="UP000831786"/>
    </source>
</evidence>
<protein>
    <submittedName>
        <fullName evidence="5">Spermidine/putrescine ABC transporter substrate-binding protein</fullName>
    </submittedName>
</protein>